<name>A0AC60NXT9_IXOPE</name>
<organism evidence="1 2">
    <name type="scientific">Ixodes persulcatus</name>
    <name type="common">Taiga tick</name>
    <dbReference type="NCBI Taxonomy" id="34615"/>
    <lineage>
        <taxon>Eukaryota</taxon>
        <taxon>Metazoa</taxon>
        <taxon>Ecdysozoa</taxon>
        <taxon>Arthropoda</taxon>
        <taxon>Chelicerata</taxon>
        <taxon>Arachnida</taxon>
        <taxon>Acari</taxon>
        <taxon>Parasitiformes</taxon>
        <taxon>Ixodida</taxon>
        <taxon>Ixodoidea</taxon>
        <taxon>Ixodidae</taxon>
        <taxon>Ixodinae</taxon>
        <taxon>Ixodes</taxon>
    </lineage>
</organism>
<protein>
    <submittedName>
        <fullName evidence="1">Uncharacterized protein</fullName>
    </submittedName>
</protein>
<accession>A0AC60NXT9</accession>
<evidence type="ECO:0000313" key="1">
    <source>
        <dbReference type="EMBL" id="KAG0411897.1"/>
    </source>
</evidence>
<keyword evidence="2" id="KW-1185">Reference proteome</keyword>
<comment type="caution">
    <text evidence="1">The sequence shown here is derived from an EMBL/GenBank/DDBJ whole genome shotgun (WGS) entry which is preliminary data.</text>
</comment>
<dbReference type="EMBL" id="JABSTQ010011394">
    <property type="protein sequence ID" value="KAG0411897.1"/>
    <property type="molecule type" value="Genomic_DNA"/>
</dbReference>
<gene>
    <name evidence="1" type="ORF">HPB47_010963</name>
</gene>
<evidence type="ECO:0000313" key="2">
    <source>
        <dbReference type="Proteomes" id="UP000805193"/>
    </source>
</evidence>
<proteinExistence type="predicted"/>
<sequence length="106" mass="11698">MSMERKFALQNPGILASIPTPARFNLGMPWSLTKRVQGVVEAEGHHAEEALVMAEEDTLKSDLTVAVQEGRLLTRHVVTTVDLVNHGGLADRRYKILGKVLPLQEV</sequence>
<dbReference type="Proteomes" id="UP000805193">
    <property type="component" value="Unassembled WGS sequence"/>
</dbReference>
<reference evidence="1 2" key="1">
    <citation type="journal article" date="2020" name="Cell">
        <title>Large-Scale Comparative Analyses of Tick Genomes Elucidate Their Genetic Diversity and Vector Capacities.</title>
        <authorList>
            <consortium name="Tick Genome and Microbiome Consortium (TIGMIC)"/>
            <person name="Jia N."/>
            <person name="Wang J."/>
            <person name="Shi W."/>
            <person name="Du L."/>
            <person name="Sun Y."/>
            <person name="Zhan W."/>
            <person name="Jiang J.F."/>
            <person name="Wang Q."/>
            <person name="Zhang B."/>
            <person name="Ji P."/>
            <person name="Bell-Sakyi L."/>
            <person name="Cui X.M."/>
            <person name="Yuan T.T."/>
            <person name="Jiang B.G."/>
            <person name="Yang W.F."/>
            <person name="Lam T.T."/>
            <person name="Chang Q.C."/>
            <person name="Ding S.J."/>
            <person name="Wang X.J."/>
            <person name="Zhu J.G."/>
            <person name="Ruan X.D."/>
            <person name="Zhao L."/>
            <person name="Wei J.T."/>
            <person name="Ye R.Z."/>
            <person name="Que T.C."/>
            <person name="Du C.H."/>
            <person name="Zhou Y.H."/>
            <person name="Cheng J.X."/>
            <person name="Dai P.F."/>
            <person name="Guo W.B."/>
            <person name="Han X.H."/>
            <person name="Huang E.J."/>
            <person name="Li L.F."/>
            <person name="Wei W."/>
            <person name="Gao Y.C."/>
            <person name="Liu J.Z."/>
            <person name="Shao H.Z."/>
            <person name="Wang X."/>
            <person name="Wang C.C."/>
            <person name="Yang T.C."/>
            <person name="Huo Q.B."/>
            <person name="Li W."/>
            <person name="Chen H.Y."/>
            <person name="Chen S.E."/>
            <person name="Zhou L.G."/>
            <person name="Ni X.B."/>
            <person name="Tian J.H."/>
            <person name="Sheng Y."/>
            <person name="Liu T."/>
            <person name="Pan Y.S."/>
            <person name="Xia L.Y."/>
            <person name="Li J."/>
            <person name="Zhao F."/>
            <person name="Cao W.C."/>
        </authorList>
    </citation>
    <scope>NUCLEOTIDE SEQUENCE [LARGE SCALE GENOMIC DNA]</scope>
    <source>
        <strain evidence="1">Iper-2018</strain>
    </source>
</reference>